<evidence type="ECO:0000313" key="9">
    <source>
        <dbReference type="EMBL" id="RVU17206.1"/>
    </source>
</evidence>
<comment type="similarity">
    <text evidence="7">Belongs to the class-I aminoacyl-tRNA synthetase family.</text>
</comment>
<organism evidence="9 10">
    <name type="scientific">Methylobacterium oryzihabitans</name>
    <dbReference type="NCBI Taxonomy" id="2499852"/>
    <lineage>
        <taxon>Bacteria</taxon>
        <taxon>Pseudomonadati</taxon>
        <taxon>Pseudomonadota</taxon>
        <taxon>Alphaproteobacteria</taxon>
        <taxon>Hyphomicrobiales</taxon>
        <taxon>Methylobacteriaceae</taxon>
        <taxon>Methylobacterium</taxon>
    </lineage>
</organism>
<dbReference type="PROSITE" id="PS00178">
    <property type="entry name" value="AA_TRNA_LIGASE_I"/>
    <property type="match status" value="1"/>
</dbReference>
<dbReference type="InterPro" id="IPR049940">
    <property type="entry name" value="GluQ/Sye"/>
</dbReference>
<dbReference type="GO" id="GO:0006424">
    <property type="term" value="P:glutamyl-tRNA aminoacylation"/>
    <property type="evidence" value="ECO:0007669"/>
    <property type="project" value="TreeGrafter"/>
</dbReference>
<evidence type="ECO:0000256" key="5">
    <source>
        <dbReference type="ARBA" id="ARBA00022840"/>
    </source>
</evidence>
<accession>A0A3S2V734</accession>
<keyword evidence="5 7" id="KW-0067">ATP-binding</keyword>
<sequence>MPSPVLRFAPSPNGRLHLGHAYSALLNAAFAAEMRGRLLLRLEDIDPLRCRPDLAAAVIDDLSWLGLSFEAPVRRQSEHMADYRAVLDGLRERGLAYPCFCSRRAVAAAASGSDPDGAPLYPGTCRGRPDAGALIAAGHPHAWRLDGEAARAQARDGLAVTVFAAPGATSVRPAAPARWGDAVIARKDVPTSYHLAVVWDDAVQGVSHVVRGRDLDAATDLHVLLQALLGLPGPAYHHHALIRDPAGEKLSKSLGSVALAALRREGVTAPEVWRRLGFRPGPGGAPILIR</sequence>
<evidence type="ECO:0000256" key="6">
    <source>
        <dbReference type="ARBA" id="ARBA00023146"/>
    </source>
</evidence>
<evidence type="ECO:0000256" key="3">
    <source>
        <dbReference type="ARBA" id="ARBA00022741"/>
    </source>
</evidence>
<keyword evidence="2" id="KW-0479">Metal-binding</keyword>
<protein>
    <submittedName>
        <fullName evidence="9">tRNA glutamyl-Q(34) synthetase GluQRS</fullName>
        <ecNumber evidence="9">6.1.1.-</ecNumber>
    </submittedName>
</protein>
<dbReference type="NCBIfam" id="NF004315">
    <property type="entry name" value="PRK05710.1-4"/>
    <property type="match status" value="1"/>
</dbReference>
<dbReference type="PANTHER" id="PTHR43311">
    <property type="entry name" value="GLUTAMATE--TRNA LIGASE"/>
    <property type="match status" value="1"/>
</dbReference>
<dbReference type="OrthoDB" id="9807503at2"/>
<dbReference type="SUPFAM" id="SSF52374">
    <property type="entry name" value="Nucleotidylyl transferase"/>
    <property type="match status" value="1"/>
</dbReference>
<keyword evidence="4" id="KW-0862">Zinc</keyword>
<dbReference type="EC" id="6.1.1.-" evidence="9"/>
<keyword evidence="1 7" id="KW-0436">Ligase</keyword>
<dbReference type="PANTHER" id="PTHR43311:SF1">
    <property type="entry name" value="GLUTAMYL-Q TRNA(ASP) SYNTHETASE"/>
    <property type="match status" value="1"/>
</dbReference>
<proteinExistence type="inferred from homology"/>
<evidence type="ECO:0000256" key="4">
    <source>
        <dbReference type="ARBA" id="ARBA00022833"/>
    </source>
</evidence>
<name>A0A3S2V734_9HYPH</name>
<dbReference type="GO" id="GO:0005829">
    <property type="term" value="C:cytosol"/>
    <property type="evidence" value="ECO:0007669"/>
    <property type="project" value="TreeGrafter"/>
</dbReference>
<dbReference type="GO" id="GO:0005524">
    <property type="term" value="F:ATP binding"/>
    <property type="evidence" value="ECO:0007669"/>
    <property type="project" value="UniProtKB-KW"/>
</dbReference>
<evidence type="ECO:0000259" key="8">
    <source>
        <dbReference type="Pfam" id="PF00749"/>
    </source>
</evidence>
<dbReference type="InterPro" id="IPR000924">
    <property type="entry name" value="Glu/Gln-tRNA-synth"/>
</dbReference>
<keyword evidence="6 7" id="KW-0030">Aminoacyl-tRNA synthetase</keyword>
<keyword evidence="7" id="KW-0648">Protein biosynthesis</keyword>
<evidence type="ECO:0000256" key="7">
    <source>
        <dbReference type="RuleBase" id="RU363037"/>
    </source>
</evidence>
<dbReference type="GO" id="GO:0004818">
    <property type="term" value="F:glutamate-tRNA ligase activity"/>
    <property type="evidence" value="ECO:0007669"/>
    <property type="project" value="TreeGrafter"/>
</dbReference>
<dbReference type="AlphaFoldDB" id="A0A3S2V734"/>
<dbReference type="Proteomes" id="UP000286997">
    <property type="component" value="Unassembled WGS sequence"/>
</dbReference>
<dbReference type="PRINTS" id="PR00987">
    <property type="entry name" value="TRNASYNTHGLU"/>
</dbReference>
<feature type="domain" description="Glutamyl/glutaminyl-tRNA synthetase class Ib catalytic" evidence="8">
    <location>
        <begin position="6"/>
        <end position="258"/>
    </location>
</feature>
<evidence type="ECO:0000256" key="2">
    <source>
        <dbReference type="ARBA" id="ARBA00022723"/>
    </source>
</evidence>
<dbReference type="RefSeq" id="WP_127730465.1">
    <property type="nucleotide sequence ID" value="NZ_SACP01000013.1"/>
</dbReference>
<evidence type="ECO:0000313" key="10">
    <source>
        <dbReference type="Proteomes" id="UP000286997"/>
    </source>
</evidence>
<dbReference type="InterPro" id="IPR001412">
    <property type="entry name" value="aa-tRNA-synth_I_CS"/>
</dbReference>
<keyword evidence="10" id="KW-1185">Reference proteome</keyword>
<reference evidence="9 10" key="1">
    <citation type="submission" date="2019-01" db="EMBL/GenBank/DDBJ databases">
        <authorList>
            <person name="Chen W.-M."/>
        </authorList>
    </citation>
    <scope>NUCLEOTIDE SEQUENCE [LARGE SCALE GENOMIC DNA]</scope>
    <source>
        <strain evidence="9 10">TER-1</strain>
    </source>
</reference>
<dbReference type="InterPro" id="IPR020058">
    <property type="entry name" value="Glu/Gln-tRNA-synth_Ib_cat-dom"/>
</dbReference>
<comment type="caution">
    <text evidence="9">The sequence shown here is derived from an EMBL/GenBank/DDBJ whole genome shotgun (WGS) entry which is preliminary data.</text>
</comment>
<dbReference type="Gene3D" id="3.40.50.620">
    <property type="entry name" value="HUPs"/>
    <property type="match status" value="1"/>
</dbReference>
<keyword evidence="3 7" id="KW-0547">Nucleotide-binding</keyword>
<gene>
    <name evidence="9" type="ORF">EOE48_14990</name>
</gene>
<dbReference type="InterPro" id="IPR014729">
    <property type="entry name" value="Rossmann-like_a/b/a_fold"/>
</dbReference>
<dbReference type="Pfam" id="PF00749">
    <property type="entry name" value="tRNA-synt_1c"/>
    <property type="match status" value="1"/>
</dbReference>
<dbReference type="EMBL" id="SACP01000013">
    <property type="protein sequence ID" value="RVU17206.1"/>
    <property type="molecule type" value="Genomic_DNA"/>
</dbReference>
<evidence type="ECO:0000256" key="1">
    <source>
        <dbReference type="ARBA" id="ARBA00022598"/>
    </source>
</evidence>